<keyword evidence="2" id="KW-0812">Transmembrane</keyword>
<dbReference type="InterPro" id="IPR051474">
    <property type="entry name" value="Anti-sigma-K/W_factor"/>
</dbReference>
<dbReference type="PANTHER" id="PTHR37461">
    <property type="entry name" value="ANTI-SIGMA-K FACTOR RSKA"/>
    <property type="match status" value="1"/>
</dbReference>
<dbReference type="Pfam" id="PF10099">
    <property type="entry name" value="RskA_C"/>
    <property type="match status" value="1"/>
</dbReference>
<feature type="domain" description="Anti-sigma K factor RskA C-terminal" evidence="3">
    <location>
        <begin position="58"/>
        <end position="197"/>
    </location>
</feature>
<proteinExistence type="predicted"/>
<keyword evidence="2" id="KW-0472">Membrane</keyword>
<gene>
    <name evidence="4" type="ORF">J2Z66_004368</name>
</gene>
<evidence type="ECO:0000256" key="1">
    <source>
        <dbReference type="SAM" id="MobiDB-lite"/>
    </source>
</evidence>
<accession>A0ABS4J0A1</accession>
<reference evidence="4 5" key="1">
    <citation type="submission" date="2021-03" db="EMBL/GenBank/DDBJ databases">
        <title>Genomic Encyclopedia of Type Strains, Phase IV (KMG-IV): sequencing the most valuable type-strain genomes for metagenomic binning, comparative biology and taxonomic classification.</title>
        <authorList>
            <person name="Goeker M."/>
        </authorList>
    </citation>
    <scope>NUCLEOTIDE SEQUENCE [LARGE SCALE GENOMIC DNA]</scope>
    <source>
        <strain evidence="4 5">DSM 26048</strain>
    </source>
</reference>
<dbReference type="RefSeq" id="WP_209974028.1">
    <property type="nucleotide sequence ID" value="NZ_JAGGLB010000015.1"/>
</dbReference>
<protein>
    <recommendedName>
        <fullName evidence="3">Anti-sigma K factor RskA C-terminal domain-containing protein</fullName>
    </recommendedName>
</protein>
<dbReference type="Proteomes" id="UP001519287">
    <property type="component" value="Unassembled WGS sequence"/>
</dbReference>
<sequence>MEEQDLNERKRKSKELSELDESMESEEALEEAVEEVVAEIKAHTSARIYPGFRNWSLVSVAIVMLILGGYMLGEQNGRSKVAEDTSVAESAQIPWELQKKTELRLVDPSVSKGAGNVLLMQRGESTQVVLHVSGLPATQSSESYRMWMGNEGKFWSGGSFLVNKDGEGMLLYTLTNGQVFSSVKITLEPDKSSNQPQGRELLIAP</sequence>
<keyword evidence="5" id="KW-1185">Reference proteome</keyword>
<evidence type="ECO:0000313" key="5">
    <source>
        <dbReference type="Proteomes" id="UP001519287"/>
    </source>
</evidence>
<evidence type="ECO:0000313" key="4">
    <source>
        <dbReference type="EMBL" id="MBP1992755.1"/>
    </source>
</evidence>
<feature type="region of interest" description="Disordered" evidence="1">
    <location>
        <begin position="1"/>
        <end position="25"/>
    </location>
</feature>
<feature type="transmembrane region" description="Helical" evidence="2">
    <location>
        <begin position="55"/>
        <end position="73"/>
    </location>
</feature>
<keyword evidence="2" id="KW-1133">Transmembrane helix</keyword>
<comment type="caution">
    <text evidence="4">The sequence shown here is derived from an EMBL/GenBank/DDBJ whole genome shotgun (WGS) entry which is preliminary data.</text>
</comment>
<evidence type="ECO:0000259" key="3">
    <source>
        <dbReference type="Pfam" id="PF10099"/>
    </source>
</evidence>
<dbReference type="InterPro" id="IPR018764">
    <property type="entry name" value="RskA_C"/>
</dbReference>
<evidence type="ECO:0000256" key="2">
    <source>
        <dbReference type="SAM" id="Phobius"/>
    </source>
</evidence>
<name>A0ABS4J0A1_9BACL</name>
<dbReference type="PANTHER" id="PTHR37461:SF1">
    <property type="entry name" value="ANTI-SIGMA-K FACTOR RSKA"/>
    <property type="match status" value="1"/>
</dbReference>
<dbReference type="EMBL" id="JAGGLB010000015">
    <property type="protein sequence ID" value="MBP1992755.1"/>
    <property type="molecule type" value="Genomic_DNA"/>
</dbReference>
<organism evidence="4 5">
    <name type="scientific">Paenibacillus eucommiae</name>
    <dbReference type="NCBI Taxonomy" id="1355755"/>
    <lineage>
        <taxon>Bacteria</taxon>
        <taxon>Bacillati</taxon>
        <taxon>Bacillota</taxon>
        <taxon>Bacilli</taxon>
        <taxon>Bacillales</taxon>
        <taxon>Paenibacillaceae</taxon>
        <taxon>Paenibacillus</taxon>
    </lineage>
</organism>